<accession>A0ABR2GRQ5</accession>
<gene>
    <name evidence="1" type="ORF">M9Y10_037548</name>
</gene>
<name>A0ABR2GRQ5_9EUKA</name>
<protein>
    <submittedName>
        <fullName evidence="1">Uncharacterized protein</fullName>
    </submittedName>
</protein>
<organism evidence="1 2">
    <name type="scientific">Tritrichomonas musculus</name>
    <dbReference type="NCBI Taxonomy" id="1915356"/>
    <lineage>
        <taxon>Eukaryota</taxon>
        <taxon>Metamonada</taxon>
        <taxon>Parabasalia</taxon>
        <taxon>Tritrichomonadida</taxon>
        <taxon>Tritrichomonadidae</taxon>
        <taxon>Tritrichomonas</taxon>
    </lineage>
</organism>
<comment type="caution">
    <text evidence="1">The sequence shown here is derived from an EMBL/GenBank/DDBJ whole genome shotgun (WGS) entry which is preliminary data.</text>
</comment>
<reference evidence="1 2" key="1">
    <citation type="submission" date="2024-04" db="EMBL/GenBank/DDBJ databases">
        <title>Tritrichomonas musculus Genome.</title>
        <authorList>
            <person name="Alves-Ferreira E."/>
            <person name="Grigg M."/>
            <person name="Lorenzi H."/>
            <person name="Galac M."/>
        </authorList>
    </citation>
    <scope>NUCLEOTIDE SEQUENCE [LARGE SCALE GENOMIC DNA]</scope>
    <source>
        <strain evidence="1 2">EAF2021</strain>
    </source>
</reference>
<dbReference type="Proteomes" id="UP001470230">
    <property type="component" value="Unassembled WGS sequence"/>
</dbReference>
<sequence length="176" mass="19880">MIKRTDGKYLVDGSNRVYVELQLLSTFTITVLDSEMHMLNSWWLHARQLASDRFYNSQSIVNLMISYGYFANAPADNTVCATISAKLSTLHEATHWCGSCMDQICSEADVFVRDDMQCIKQGFMTEIKNVLGHPVSIDAGTEVYVMGIPGTECNDTSYLQVCEKLEILKIQKNFNK</sequence>
<proteinExistence type="predicted"/>
<keyword evidence="2" id="KW-1185">Reference proteome</keyword>
<dbReference type="EMBL" id="JAPFFF010000064">
    <property type="protein sequence ID" value="KAK8836614.1"/>
    <property type="molecule type" value="Genomic_DNA"/>
</dbReference>
<evidence type="ECO:0000313" key="2">
    <source>
        <dbReference type="Proteomes" id="UP001470230"/>
    </source>
</evidence>
<evidence type="ECO:0000313" key="1">
    <source>
        <dbReference type="EMBL" id="KAK8836614.1"/>
    </source>
</evidence>